<evidence type="ECO:0000256" key="3">
    <source>
        <dbReference type="ARBA" id="ARBA00023274"/>
    </source>
</evidence>
<dbReference type="Gene3D" id="1.10.287.3980">
    <property type="match status" value="1"/>
</dbReference>
<reference evidence="7 8" key="1">
    <citation type="submission" date="2020-10" db="EMBL/GenBank/DDBJ databases">
        <authorList>
            <person name="Castelo-Branco R."/>
            <person name="Eusebio N."/>
            <person name="Adriana R."/>
            <person name="Vieira A."/>
            <person name="Brugerolle De Fraissinette N."/>
            <person name="Rezende De Castro R."/>
            <person name="Schneider M.P."/>
            <person name="Vasconcelos V."/>
            <person name="Leao P.N."/>
        </authorList>
    </citation>
    <scope>NUCLEOTIDE SEQUENCE [LARGE SCALE GENOMIC DNA]</scope>
    <source>
        <strain evidence="7 8">LEGE 03274</strain>
    </source>
</reference>
<dbReference type="InterPro" id="IPR000271">
    <property type="entry name" value="Ribosomal_bL34"/>
</dbReference>
<feature type="compositionally biased region" description="Basic residues" evidence="6">
    <location>
        <begin position="1"/>
        <end position="23"/>
    </location>
</feature>
<accession>A0ABR9V1N5</accession>
<gene>
    <name evidence="5 7" type="primary">rpmH</name>
    <name evidence="5" type="synonym">rpl34</name>
    <name evidence="7" type="ORF">IQ215_03765</name>
</gene>
<dbReference type="GO" id="GO:0005840">
    <property type="term" value="C:ribosome"/>
    <property type="evidence" value="ECO:0007669"/>
    <property type="project" value="UniProtKB-KW"/>
</dbReference>
<protein>
    <recommendedName>
        <fullName evidence="4 5">Large ribosomal subunit protein bL34</fullName>
    </recommendedName>
</protein>
<feature type="compositionally biased region" description="Basic residues" evidence="6">
    <location>
        <begin position="32"/>
        <end position="45"/>
    </location>
</feature>
<keyword evidence="3 5" id="KW-0687">Ribonucleoprotein</keyword>
<evidence type="ECO:0000256" key="4">
    <source>
        <dbReference type="ARBA" id="ARBA00035177"/>
    </source>
</evidence>
<dbReference type="EMBL" id="JADEWC010000005">
    <property type="protein sequence ID" value="MBE9221805.1"/>
    <property type="molecule type" value="Genomic_DNA"/>
</dbReference>
<evidence type="ECO:0000313" key="8">
    <source>
        <dbReference type="Proteomes" id="UP000654604"/>
    </source>
</evidence>
<evidence type="ECO:0000313" key="7">
    <source>
        <dbReference type="EMBL" id="MBE9221805.1"/>
    </source>
</evidence>
<dbReference type="HAMAP" id="MF_00391">
    <property type="entry name" value="Ribosomal_bL34"/>
    <property type="match status" value="1"/>
</dbReference>
<evidence type="ECO:0000256" key="2">
    <source>
        <dbReference type="ARBA" id="ARBA00022980"/>
    </source>
</evidence>
<dbReference type="RefSeq" id="WP_015222019.1">
    <property type="nucleotide sequence ID" value="NZ_JADEWC010000005.1"/>
</dbReference>
<keyword evidence="2 5" id="KW-0689">Ribosomal protein</keyword>
<dbReference type="Pfam" id="PF00468">
    <property type="entry name" value="Ribosomal_L34"/>
    <property type="match status" value="1"/>
</dbReference>
<dbReference type="Proteomes" id="UP000654604">
    <property type="component" value="Unassembled WGS sequence"/>
</dbReference>
<comment type="caution">
    <text evidence="7">The sequence shown here is derived from an EMBL/GenBank/DDBJ whole genome shotgun (WGS) entry which is preliminary data.</text>
</comment>
<keyword evidence="8" id="KW-1185">Reference proteome</keyword>
<name>A0ABR9V1N5_9CHRO</name>
<organism evidence="7 8">
    <name type="scientific">Cyanobacterium stanieri LEGE 03274</name>
    <dbReference type="NCBI Taxonomy" id="1828756"/>
    <lineage>
        <taxon>Bacteria</taxon>
        <taxon>Bacillati</taxon>
        <taxon>Cyanobacteriota</taxon>
        <taxon>Cyanophyceae</taxon>
        <taxon>Oscillatoriophycideae</taxon>
        <taxon>Chroococcales</taxon>
        <taxon>Geminocystaceae</taxon>
        <taxon>Cyanobacterium</taxon>
    </lineage>
</organism>
<evidence type="ECO:0000256" key="6">
    <source>
        <dbReference type="SAM" id="MobiDB-lite"/>
    </source>
</evidence>
<proteinExistence type="inferred from homology"/>
<comment type="similarity">
    <text evidence="1 5">Belongs to the bacterial ribosomal protein bL34 family.</text>
</comment>
<dbReference type="NCBIfam" id="TIGR01030">
    <property type="entry name" value="rpmH_bact"/>
    <property type="match status" value="1"/>
</dbReference>
<sequence length="45" mass="5379">MSKHTLNGTRRKQKRTSGFRARMRTKDGRKVIQARRRKGRQRLAV</sequence>
<feature type="region of interest" description="Disordered" evidence="6">
    <location>
        <begin position="1"/>
        <end position="45"/>
    </location>
</feature>
<evidence type="ECO:0000256" key="5">
    <source>
        <dbReference type="HAMAP-Rule" id="MF_00391"/>
    </source>
</evidence>
<evidence type="ECO:0000256" key="1">
    <source>
        <dbReference type="ARBA" id="ARBA00010111"/>
    </source>
</evidence>